<evidence type="ECO:0000313" key="2">
    <source>
        <dbReference type="Proteomes" id="UP000320672"/>
    </source>
</evidence>
<dbReference type="KEGG" id="rml:FF011L_38900"/>
<dbReference type="Proteomes" id="UP000320672">
    <property type="component" value="Chromosome"/>
</dbReference>
<dbReference type="AlphaFoldDB" id="A0A517MJM7"/>
<reference evidence="1 2" key="1">
    <citation type="submission" date="2019-02" db="EMBL/GenBank/DDBJ databases">
        <title>Deep-cultivation of Planctomycetes and their phenomic and genomic characterization uncovers novel biology.</title>
        <authorList>
            <person name="Wiegand S."/>
            <person name="Jogler M."/>
            <person name="Boedeker C."/>
            <person name="Pinto D."/>
            <person name="Vollmers J."/>
            <person name="Rivas-Marin E."/>
            <person name="Kohn T."/>
            <person name="Peeters S.H."/>
            <person name="Heuer A."/>
            <person name="Rast P."/>
            <person name="Oberbeckmann S."/>
            <person name="Bunk B."/>
            <person name="Jeske O."/>
            <person name="Meyerdierks A."/>
            <person name="Storesund J.E."/>
            <person name="Kallscheuer N."/>
            <person name="Luecker S."/>
            <person name="Lage O.M."/>
            <person name="Pohl T."/>
            <person name="Merkel B.J."/>
            <person name="Hornburger P."/>
            <person name="Mueller R.-W."/>
            <person name="Bruemmer F."/>
            <person name="Labrenz M."/>
            <person name="Spormann A.M."/>
            <person name="Op den Camp H."/>
            <person name="Overmann J."/>
            <person name="Amann R."/>
            <person name="Jetten M.S.M."/>
            <person name="Mascher T."/>
            <person name="Medema M.H."/>
            <person name="Devos D.P."/>
            <person name="Kaster A.-K."/>
            <person name="Ovreas L."/>
            <person name="Rohde M."/>
            <person name="Galperin M.Y."/>
            <person name="Jogler C."/>
        </authorList>
    </citation>
    <scope>NUCLEOTIDE SEQUENCE [LARGE SCALE GENOMIC DNA]</scope>
    <source>
        <strain evidence="1 2">FF011L</strain>
    </source>
</reference>
<dbReference type="EMBL" id="CP036262">
    <property type="protein sequence ID" value="QDS95106.1"/>
    <property type="molecule type" value="Genomic_DNA"/>
</dbReference>
<gene>
    <name evidence="1" type="ORF">FF011L_38900</name>
</gene>
<organism evidence="1 2">
    <name type="scientific">Roseimaritima multifibrata</name>
    <dbReference type="NCBI Taxonomy" id="1930274"/>
    <lineage>
        <taxon>Bacteria</taxon>
        <taxon>Pseudomonadati</taxon>
        <taxon>Planctomycetota</taxon>
        <taxon>Planctomycetia</taxon>
        <taxon>Pirellulales</taxon>
        <taxon>Pirellulaceae</taxon>
        <taxon>Roseimaritima</taxon>
    </lineage>
</organism>
<evidence type="ECO:0000313" key="1">
    <source>
        <dbReference type="EMBL" id="QDS95106.1"/>
    </source>
</evidence>
<name>A0A517MJM7_9BACT</name>
<keyword evidence="2" id="KW-1185">Reference proteome</keyword>
<proteinExistence type="predicted"/>
<sequence length="187" mass="20640">MDNQLSRPAEPYRSAVMEKSLAQLNHTFACVILTSIAWGTIGCDRIAKISDRNVLVDEDANAMNAPVLGIRPSQFISNGHGFPYHADQRDKELLSTLVCVTVQIESSAPPSSGNLGSCNVNVIRVHNAADSGIRIGNRFLLPIQVHYRVGHQFRLYGEYHYEIPGSSAWYYPAHNCASIFGKKKAEP</sequence>
<protein>
    <submittedName>
        <fullName evidence="1">Uncharacterized protein</fullName>
    </submittedName>
</protein>
<accession>A0A517MJM7</accession>